<evidence type="ECO:0000256" key="1">
    <source>
        <dbReference type="ARBA" id="ARBA00006207"/>
    </source>
</evidence>
<dbReference type="EMBL" id="QLNQ01000030">
    <property type="protein sequence ID" value="RCK54788.1"/>
    <property type="molecule type" value="Genomic_DNA"/>
</dbReference>
<dbReference type="InterPro" id="IPR036390">
    <property type="entry name" value="WH_DNA-bd_sf"/>
</dbReference>
<dbReference type="AlphaFoldDB" id="A0A367XMK5"/>
<reference evidence="5 6" key="1">
    <citation type="submission" date="2018-06" db="EMBL/GenBank/DDBJ databases">
        <title>Whole genome sequencing of Candida tropicalis (genome annotated by CSBL at Korea University).</title>
        <authorList>
            <person name="Ahn J."/>
        </authorList>
    </citation>
    <scope>NUCLEOTIDE SEQUENCE [LARGE SCALE GENOMIC DNA]</scope>
    <source>
        <strain evidence="5 6">ATCC 20962</strain>
    </source>
</reference>
<keyword evidence="6" id="KW-1185">Reference proteome</keyword>
<dbReference type="Pfam" id="PF22037">
    <property type="entry name" value="PSD13_N"/>
    <property type="match status" value="1"/>
</dbReference>
<evidence type="ECO:0000256" key="3">
    <source>
        <dbReference type="SAM" id="Coils"/>
    </source>
</evidence>
<dbReference type="Pfam" id="PF01399">
    <property type="entry name" value="PCI"/>
    <property type="match status" value="1"/>
</dbReference>
<dbReference type="STRING" id="5486.A0A367XMK5"/>
<dbReference type="PROSITE" id="PS50250">
    <property type="entry name" value="PCI"/>
    <property type="match status" value="1"/>
</dbReference>
<comment type="similarity">
    <text evidence="1">Belongs to the proteasome subunit S11 family.</text>
</comment>
<name>A0A367XMK5_9ASCO</name>
<evidence type="ECO:0000313" key="6">
    <source>
        <dbReference type="Proteomes" id="UP000253472"/>
    </source>
</evidence>
<keyword evidence="2 5" id="KW-0647">Proteasome</keyword>
<keyword evidence="3" id="KW-0175">Coiled coil</keyword>
<dbReference type="OrthoDB" id="1093at2759"/>
<evidence type="ECO:0000313" key="5">
    <source>
        <dbReference type="EMBL" id="RCK54788.1"/>
    </source>
</evidence>
<comment type="caution">
    <text evidence="5">The sequence shown here is derived from an EMBL/GenBank/DDBJ whole genome shotgun (WGS) entry which is preliminary data.</text>
</comment>
<accession>A0A367XMK5</accession>
<protein>
    <submittedName>
        <fullName evidence="5">26S proteasome regulatory subunit RPN9</fullName>
    </submittedName>
</protein>
<evidence type="ECO:0000259" key="4">
    <source>
        <dbReference type="PROSITE" id="PS50250"/>
    </source>
</evidence>
<evidence type="ECO:0000256" key="2">
    <source>
        <dbReference type="ARBA" id="ARBA00022942"/>
    </source>
</evidence>
<dbReference type="InterPro" id="IPR000717">
    <property type="entry name" value="PCI_dom"/>
</dbReference>
<dbReference type="PANTHER" id="PTHR10539">
    <property type="entry name" value="26S PROTEASOME NON-ATPASE REGULATORY SUBUNIT 13"/>
    <property type="match status" value="1"/>
</dbReference>
<dbReference type="InterPro" id="IPR054179">
    <property type="entry name" value="PSD13_N"/>
</dbReference>
<dbReference type="Proteomes" id="UP000253472">
    <property type="component" value="Unassembled WGS sequence"/>
</dbReference>
<dbReference type="InterPro" id="IPR035298">
    <property type="entry name" value="PSMD13"/>
</dbReference>
<feature type="coiled-coil region" evidence="3">
    <location>
        <begin position="156"/>
        <end position="183"/>
    </location>
</feature>
<sequence length="405" mass="47505">MSAMDIDTEISTVLATIRLESDNAELINTVFQLEDFYERKLWHQLTGVLDRVYYQFDSTIITPELKNKFYNLFIRQFQSKLNPIKVVDFLLESYEDNEQTLDTLLTLKKGFITNLKKEHNFKDEEDPEFRKLVERDEAIIYVKLQIARYYLLLNKLNDAEDILTELSSKFESLNNNLNSKINAAYYLTKSEHCKILSDYNNYYTNGLLYLSSVSNLNAEEKSKLCYELCIAALLGDKIYNYGELISHEIVKDIHEDEVEFKLVNYLNEGNLQEFNKWLEIAFKKSPFLKEHELFLRQKIIIMALLELISTKSTTNKQLTFKEISEFTGTPLNDVEHLIIKCFSLNLIQGYINQLQELLIITWLQPRILNLNQVKTLYNHLVEWDNKVEQLGKTVYENGGTVWAGM</sequence>
<dbReference type="SMART" id="SM00088">
    <property type="entry name" value="PINT"/>
    <property type="match status" value="1"/>
</dbReference>
<dbReference type="GO" id="GO:0005198">
    <property type="term" value="F:structural molecule activity"/>
    <property type="evidence" value="ECO:0007669"/>
    <property type="project" value="TreeGrafter"/>
</dbReference>
<proteinExistence type="inferred from homology"/>
<dbReference type="GO" id="GO:0008541">
    <property type="term" value="C:proteasome regulatory particle, lid subcomplex"/>
    <property type="evidence" value="ECO:0007669"/>
    <property type="project" value="TreeGrafter"/>
</dbReference>
<organism evidence="5 6">
    <name type="scientific">Candida viswanathii</name>
    <dbReference type="NCBI Taxonomy" id="5486"/>
    <lineage>
        <taxon>Eukaryota</taxon>
        <taxon>Fungi</taxon>
        <taxon>Dikarya</taxon>
        <taxon>Ascomycota</taxon>
        <taxon>Saccharomycotina</taxon>
        <taxon>Pichiomycetes</taxon>
        <taxon>Debaryomycetaceae</taxon>
        <taxon>Candida/Lodderomyces clade</taxon>
        <taxon>Candida</taxon>
    </lineage>
</organism>
<dbReference type="PANTHER" id="PTHR10539:SF0">
    <property type="entry name" value="26S PROTEASOME NON-ATPASE REGULATORY SUBUNIT 13"/>
    <property type="match status" value="1"/>
</dbReference>
<gene>
    <name evidence="5" type="primary">RPN9_1</name>
    <name evidence="5" type="ORF">Cantr_03729</name>
</gene>
<dbReference type="GO" id="GO:0005634">
    <property type="term" value="C:nucleus"/>
    <property type="evidence" value="ECO:0007669"/>
    <property type="project" value="TreeGrafter"/>
</dbReference>
<dbReference type="GO" id="GO:0005829">
    <property type="term" value="C:cytosol"/>
    <property type="evidence" value="ECO:0007669"/>
    <property type="project" value="TreeGrafter"/>
</dbReference>
<dbReference type="SUPFAM" id="SSF46785">
    <property type="entry name" value="Winged helix' DNA-binding domain"/>
    <property type="match status" value="1"/>
</dbReference>
<dbReference type="GO" id="GO:0006511">
    <property type="term" value="P:ubiquitin-dependent protein catabolic process"/>
    <property type="evidence" value="ECO:0007669"/>
    <property type="project" value="TreeGrafter"/>
</dbReference>
<feature type="domain" description="PCI" evidence="4">
    <location>
        <begin position="177"/>
        <end position="365"/>
    </location>
</feature>